<dbReference type="AlphaFoldDB" id="A0A380N9A5"/>
<dbReference type="Gene3D" id="2.60.40.20">
    <property type="entry name" value="Alpha-amylase inhibitor"/>
    <property type="match status" value="1"/>
</dbReference>
<feature type="chain" id="PRO_5016814359" evidence="1">
    <location>
        <begin position="46"/>
        <end position="121"/>
    </location>
</feature>
<proteinExistence type="predicted"/>
<dbReference type="InterPro" id="IPR036379">
    <property type="entry name" value="A-amylase_inhib_sf"/>
</dbReference>
<evidence type="ECO:0000313" key="3">
    <source>
        <dbReference type="Proteomes" id="UP000254150"/>
    </source>
</evidence>
<dbReference type="Proteomes" id="UP000254150">
    <property type="component" value="Unassembled WGS sequence"/>
</dbReference>
<protein>
    <submittedName>
        <fullName evidence="2">Uncharacterized protein</fullName>
    </submittedName>
</protein>
<feature type="signal peptide" evidence="1">
    <location>
        <begin position="1"/>
        <end position="45"/>
    </location>
</feature>
<name>A0A380N9A5_STRGR</name>
<evidence type="ECO:0000313" key="2">
    <source>
        <dbReference type="EMBL" id="SUP34728.1"/>
    </source>
</evidence>
<evidence type="ECO:0000256" key="1">
    <source>
        <dbReference type="SAM" id="SignalP"/>
    </source>
</evidence>
<dbReference type="SUPFAM" id="SSF49498">
    <property type="entry name" value="alpha-Amylase inhibitor tendamistat"/>
    <property type="match status" value="1"/>
</dbReference>
<keyword evidence="1" id="KW-0732">Signal</keyword>
<sequence length="121" mass="12686">MHAADHIVEHAKGSIMTSRRSLTGTLTAVAVLGAGLAGIATPAQAAPVEAAGKKVASCVKTKTFNQASVYTVQVRNTCKSAVKVKIVMRLGKDSPCTTIKKGGYYHRNTKGLATWKATVKC</sequence>
<gene>
    <name evidence="2" type="ORF">NCTC7807_01836</name>
</gene>
<accession>A0A380N9A5</accession>
<dbReference type="EMBL" id="UHID01000005">
    <property type="protein sequence ID" value="SUP34728.1"/>
    <property type="molecule type" value="Genomic_DNA"/>
</dbReference>
<reference evidence="2 3" key="1">
    <citation type="submission" date="2018-06" db="EMBL/GenBank/DDBJ databases">
        <authorList>
            <consortium name="Pathogen Informatics"/>
            <person name="Doyle S."/>
        </authorList>
    </citation>
    <scope>NUCLEOTIDE SEQUENCE [LARGE SCALE GENOMIC DNA]</scope>
    <source>
        <strain evidence="2 3">NCTC7807</strain>
    </source>
</reference>
<organism evidence="2 3">
    <name type="scientific">Streptomyces griseus</name>
    <dbReference type="NCBI Taxonomy" id="1911"/>
    <lineage>
        <taxon>Bacteria</taxon>
        <taxon>Bacillati</taxon>
        <taxon>Actinomycetota</taxon>
        <taxon>Actinomycetes</taxon>
        <taxon>Kitasatosporales</taxon>
        <taxon>Streptomycetaceae</taxon>
        <taxon>Streptomyces</taxon>
    </lineage>
</organism>
<dbReference type="GO" id="GO:0015066">
    <property type="term" value="F:alpha-amylase inhibitor activity"/>
    <property type="evidence" value="ECO:0007669"/>
    <property type="project" value="InterPro"/>
</dbReference>